<keyword evidence="9" id="KW-0234">DNA repair</keyword>
<dbReference type="EMBL" id="JAPFFF010000008">
    <property type="protein sequence ID" value="KAK8884527.1"/>
    <property type="molecule type" value="Genomic_DNA"/>
</dbReference>
<comment type="similarity">
    <text evidence="3">Belongs to the MGMT family.</text>
</comment>
<comment type="function">
    <text evidence="2">Involved in the cellular defense against the biological effects of O6-methylguanine (O6-MeG) and O4-methylthymine (O4-MeT) in DNA. Repairs the methylated nucleobase in DNA by stoichiometrically transferring the methyl group to a cysteine residue in the enzyme. This is a suicide reaction: the enzyme is irreversibly inactivated.</text>
</comment>
<comment type="catalytic activity">
    <reaction evidence="1">
        <text>a 4-O-methyl-thymidine in DNA + L-cysteinyl-[protein] = a thymidine in DNA + S-methyl-L-cysteinyl-[protein]</text>
        <dbReference type="Rhea" id="RHEA:53428"/>
        <dbReference type="Rhea" id="RHEA-COMP:10131"/>
        <dbReference type="Rhea" id="RHEA-COMP:10132"/>
        <dbReference type="Rhea" id="RHEA-COMP:13555"/>
        <dbReference type="Rhea" id="RHEA-COMP:13556"/>
        <dbReference type="ChEBI" id="CHEBI:29950"/>
        <dbReference type="ChEBI" id="CHEBI:82612"/>
        <dbReference type="ChEBI" id="CHEBI:137386"/>
        <dbReference type="ChEBI" id="CHEBI:137387"/>
        <dbReference type="EC" id="2.1.1.63"/>
    </reaction>
</comment>
<feature type="domain" description="Methylated-DNA-[protein]-cysteine S-methyltransferase DNA binding" evidence="13">
    <location>
        <begin position="85"/>
        <end position="166"/>
    </location>
</feature>
<evidence type="ECO:0000256" key="7">
    <source>
        <dbReference type="ARBA" id="ARBA00022679"/>
    </source>
</evidence>
<dbReference type="CDD" id="cd06445">
    <property type="entry name" value="ATase"/>
    <property type="match status" value="1"/>
</dbReference>
<keyword evidence="8" id="KW-0227">DNA damage</keyword>
<evidence type="ECO:0000256" key="11">
    <source>
        <dbReference type="ARBA" id="ARBA00031621"/>
    </source>
</evidence>
<evidence type="ECO:0000256" key="5">
    <source>
        <dbReference type="ARBA" id="ARBA00015377"/>
    </source>
</evidence>
<comment type="catalytic activity">
    <reaction evidence="12">
        <text>a 6-O-methyl-2'-deoxyguanosine in DNA + L-cysteinyl-[protein] = S-methyl-L-cysteinyl-[protein] + a 2'-deoxyguanosine in DNA</text>
        <dbReference type="Rhea" id="RHEA:24000"/>
        <dbReference type="Rhea" id="RHEA-COMP:10131"/>
        <dbReference type="Rhea" id="RHEA-COMP:10132"/>
        <dbReference type="Rhea" id="RHEA-COMP:11367"/>
        <dbReference type="Rhea" id="RHEA-COMP:11368"/>
        <dbReference type="ChEBI" id="CHEBI:29950"/>
        <dbReference type="ChEBI" id="CHEBI:82612"/>
        <dbReference type="ChEBI" id="CHEBI:85445"/>
        <dbReference type="ChEBI" id="CHEBI:85448"/>
        <dbReference type="EC" id="2.1.1.63"/>
    </reaction>
</comment>
<keyword evidence="6" id="KW-0489">Methyltransferase</keyword>
<dbReference type="Gene3D" id="1.10.10.10">
    <property type="entry name" value="Winged helix-like DNA-binding domain superfamily/Winged helix DNA-binding domain"/>
    <property type="match status" value="1"/>
</dbReference>
<keyword evidence="7" id="KW-0808">Transferase</keyword>
<dbReference type="InterPro" id="IPR036217">
    <property type="entry name" value="MethylDNA_cys_MeTrfase_DNAb"/>
</dbReference>
<keyword evidence="15" id="KW-1185">Reference proteome</keyword>
<evidence type="ECO:0000256" key="1">
    <source>
        <dbReference type="ARBA" id="ARBA00001286"/>
    </source>
</evidence>
<name>A0ABR2K098_9EUKA</name>
<evidence type="ECO:0000256" key="10">
    <source>
        <dbReference type="ARBA" id="ARBA00030795"/>
    </source>
</evidence>
<evidence type="ECO:0000256" key="6">
    <source>
        <dbReference type="ARBA" id="ARBA00022603"/>
    </source>
</evidence>
<dbReference type="PANTHER" id="PTHR46460">
    <property type="entry name" value="METHYLATED-DNA--PROTEIN-CYSTEINE METHYLTRANSFERASE"/>
    <property type="match status" value="1"/>
</dbReference>
<gene>
    <name evidence="14" type="ORF">M9Y10_043641</name>
</gene>
<dbReference type="InterPro" id="IPR036388">
    <property type="entry name" value="WH-like_DNA-bd_sf"/>
</dbReference>
<evidence type="ECO:0000256" key="12">
    <source>
        <dbReference type="ARBA" id="ARBA00049348"/>
    </source>
</evidence>
<comment type="caution">
    <text evidence="14">The sequence shown here is derived from an EMBL/GenBank/DDBJ whole genome shotgun (WGS) entry which is preliminary data.</text>
</comment>
<reference evidence="14 15" key="1">
    <citation type="submission" date="2024-04" db="EMBL/GenBank/DDBJ databases">
        <title>Tritrichomonas musculus Genome.</title>
        <authorList>
            <person name="Alves-Ferreira E."/>
            <person name="Grigg M."/>
            <person name="Lorenzi H."/>
            <person name="Galac M."/>
        </authorList>
    </citation>
    <scope>NUCLEOTIDE SEQUENCE [LARGE SCALE GENOMIC DNA]</scope>
    <source>
        <strain evidence="14 15">EAF2021</strain>
    </source>
</reference>
<dbReference type="PANTHER" id="PTHR46460:SF1">
    <property type="entry name" value="METHYLATED-DNA--PROTEIN-CYSTEINE METHYLTRANSFERASE"/>
    <property type="match status" value="1"/>
</dbReference>
<organism evidence="14 15">
    <name type="scientific">Tritrichomonas musculus</name>
    <dbReference type="NCBI Taxonomy" id="1915356"/>
    <lineage>
        <taxon>Eukaryota</taxon>
        <taxon>Metamonada</taxon>
        <taxon>Parabasalia</taxon>
        <taxon>Tritrichomonadida</taxon>
        <taxon>Tritrichomonadidae</taxon>
        <taxon>Tritrichomonas</taxon>
    </lineage>
</organism>
<dbReference type="Proteomes" id="UP001470230">
    <property type="component" value="Unassembled WGS sequence"/>
</dbReference>
<evidence type="ECO:0000256" key="8">
    <source>
        <dbReference type="ARBA" id="ARBA00022763"/>
    </source>
</evidence>
<evidence type="ECO:0000256" key="4">
    <source>
        <dbReference type="ARBA" id="ARBA00011918"/>
    </source>
</evidence>
<sequence length="180" mass="20430">MYSIHNVKDIMTVRANWKESEPKKWKLVSVEGIKISKNDYSNYPKELQESINNFDVIINGIVDGTILKTPDDLVDFESQNLTENQTKVLKTLMKDVPRGTIISYKELGEKAGVGPNAARFVGNTMHLNHWVVIIPCHRVVRTDYSLGNYSTFGPLVKEKLLKEEGITIKNHFCKPPITTV</sequence>
<evidence type="ECO:0000259" key="13">
    <source>
        <dbReference type="Pfam" id="PF01035"/>
    </source>
</evidence>
<evidence type="ECO:0000313" key="15">
    <source>
        <dbReference type="Proteomes" id="UP001470230"/>
    </source>
</evidence>
<evidence type="ECO:0000256" key="2">
    <source>
        <dbReference type="ARBA" id="ARBA00003317"/>
    </source>
</evidence>
<dbReference type="InterPro" id="IPR001497">
    <property type="entry name" value="MethylDNA_cys_MeTrfase_AS"/>
</dbReference>
<dbReference type="NCBIfam" id="TIGR00589">
    <property type="entry name" value="ogt"/>
    <property type="match status" value="1"/>
</dbReference>
<dbReference type="PROSITE" id="PS00374">
    <property type="entry name" value="MGMT"/>
    <property type="match status" value="1"/>
</dbReference>
<evidence type="ECO:0000256" key="9">
    <source>
        <dbReference type="ARBA" id="ARBA00023204"/>
    </source>
</evidence>
<dbReference type="InterPro" id="IPR014048">
    <property type="entry name" value="MethylDNA_cys_MeTrfase_DNA-bd"/>
</dbReference>
<dbReference type="Pfam" id="PF01035">
    <property type="entry name" value="DNA_binding_1"/>
    <property type="match status" value="1"/>
</dbReference>
<accession>A0ABR2K098</accession>
<protein>
    <recommendedName>
        <fullName evidence="5">Methylated-DNA--protein-cysteine methyltransferase</fullName>
        <ecNumber evidence="4">2.1.1.63</ecNumber>
    </recommendedName>
    <alternativeName>
        <fullName evidence="10">6-O-methylguanine-DNA methyltransferase</fullName>
    </alternativeName>
    <alternativeName>
        <fullName evidence="11">O-6-methylguanine-DNA-alkyltransferase</fullName>
    </alternativeName>
</protein>
<evidence type="ECO:0000313" key="14">
    <source>
        <dbReference type="EMBL" id="KAK8884527.1"/>
    </source>
</evidence>
<proteinExistence type="inferred from homology"/>
<dbReference type="EC" id="2.1.1.63" evidence="4"/>
<dbReference type="SUPFAM" id="SSF46767">
    <property type="entry name" value="Methylated DNA-protein cysteine methyltransferase, C-terminal domain"/>
    <property type="match status" value="1"/>
</dbReference>
<evidence type="ECO:0000256" key="3">
    <source>
        <dbReference type="ARBA" id="ARBA00008711"/>
    </source>
</evidence>